<comment type="caution">
    <text evidence="3">The sequence shown here is derived from an EMBL/GenBank/DDBJ whole genome shotgun (WGS) entry which is preliminary data.</text>
</comment>
<dbReference type="AlphaFoldDB" id="A0A935CD89"/>
<dbReference type="NCBIfam" id="TIGR00026">
    <property type="entry name" value="hi_GC_TIGR00026"/>
    <property type="match status" value="1"/>
</dbReference>
<reference evidence="3 4" key="1">
    <citation type="submission" date="2020-10" db="EMBL/GenBank/DDBJ databases">
        <title>Connecting structure to function with the recovery of over 1000 high-quality activated sludge metagenome-assembled genomes encoding full-length rRNA genes using long-read sequencing.</title>
        <authorList>
            <person name="Singleton C.M."/>
            <person name="Petriglieri F."/>
            <person name="Kristensen J.M."/>
            <person name="Kirkegaard R.H."/>
            <person name="Michaelsen T.Y."/>
            <person name="Andersen M.H."/>
            <person name="Karst S.M."/>
            <person name="Dueholm M.S."/>
            <person name="Nielsen P.H."/>
            <person name="Albertsen M."/>
        </authorList>
    </citation>
    <scope>NUCLEOTIDE SEQUENCE [LARGE SCALE GENOMIC DNA]</scope>
    <source>
        <strain evidence="3">AalE_18-Q3-R2-46_BAT3C.188</strain>
    </source>
</reference>
<protein>
    <submittedName>
        <fullName evidence="3">Nitroreductase family deazaflavin-dependent oxidoreductase</fullName>
    </submittedName>
</protein>
<accession>A0A935CD89</accession>
<evidence type="ECO:0000313" key="3">
    <source>
        <dbReference type="EMBL" id="MBK6300679.1"/>
    </source>
</evidence>
<comment type="catalytic activity">
    <reaction evidence="2">
        <text>oxidized coenzyme F420-(gamma-L-Glu)(n) + a quinol + H(+) = reduced coenzyme F420-(gamma-L-Glu)(n) + a quinone</text>
        <dbReference type="Rhea" id="RHEA:39663"/>
        <dbReference type="Rhea" id="RHEA-COMP:12939"/>
        <dbReference type="Rhea" id="RHEA-COMP:14378"/>
        <dbReference type="ChEBI" id="CHEBI:15378"/>
        <dbReference type="ChEBI" id="CHEBI:24646"/>
        <dbReference type="ChEBI" id="CHEBI:132124"/>
        <dbReference type="ChEBI" id="CHEBI:133980"/>
        <dbReference type="ChEBI" id="CHEBI:139511"/>
    </reaction>
</comment>
<dbReference type="Gene3D" id="2.30.110.10">
    <property type="entry name" value="Electron Transport, Fmn-binding Protein, Chain A"/>
    <property type="match status" value="1"/>
</dbReference>
<name>A0A935CD89_9MICO</name>
<proteinExistence type="inferred from homology"/>
<dbReference type="EMBL" id="JADIXZ010000004">
    <property type="protein sequence ID" value="MBK6300679.1"/>
    <property type="molecule type" value="Genomic_DNA"/>
</dbReference>
<evidence type="ECO:0000256" key="2">
    <source>
        <dbReference type="ARBA" id="ARBA00049106"/>
    </source>
</evidence>
<dbReference type="InterPro" id="IPR012349">
    <property type="entry name" value="Split_barrel_FMN-bd"/>
</dbReference>
<dbReference type="PANTHER" id="PTHR39428">
    <property type="entry name" value="F420H(2)-DEPENDENT QUINONE REDUCTASE RV1261C"/>
    <property type="match status" value="1"/>
</dbReference>
<dbReference type="Proteomes" id="UP000718281">
    <property type="component" value="Unassembled WGS sequence"/>
</dbReference>
<evidence type="ECO:0000313" key="4">
    <source>
        <dbReference type="Proteomes" id="UP000718281"/>
    </source>
</evidence>
<organism evidence="3 4">
    <name type="scientific">Candidatus Phosphoribacter hodrii</name>
    <dbReference type="NCBI Taxonomy" id="2953743"/>
    <lineage>
        <taxon>Bacteria</taxon>
        <taxon>Bacillati</taxon>
        <taxon>Actinomycetota</taxon>
        <taxon>Actinomycetes</taxon>
        <taxon>Micrococcales</taxon>
        <taxon>Dermatophilaceae</taxon>
        <taxon>Candidatus Phosphoribacter</taxon>
    </lineage>
</organism>
<comment type="similarity">
    <text evidence="1">Belongs to the F420H(2)-dependent quinone reductase family.</text>
</comment>
<dbReference type="PANTHER" id="PTHR39428:SF1">
    <property type="entry name" value="F420H(2)-DEPENDENT QUINONE REDUCTASE RV1261C"/>
    <property type="match status" value="1"/>
</dbReference>
<dbReference type="Pfam" id="PF04075">
    <property type="entry name" value="F420H2_quin_red"/>
    <property type="match status" value="1"/>
</dbReference>
<dbReference type="GO" id="GO:0070967">
    <property type="term" value="F:coenzyme F420 binding"/>
    <property type="evidence" value="ECO:0007669"/>
    <property type="project" value="TreeGrafter"/>
</dbReference>
<dbReference type="InterPro" id="IPR004378">
    <property type="entry name" value="F420H2_quin_Rdtase"/>
</dbReference>
<evidence type="ECO:0000256" key="1">
    <source>
        <dbReference type="ARBA" id="ARBA00008710"/>
    </source>
</evidence>
<sequence length="144" mass="15634">MSNTFNDWNQRIIGTFRANAGEVPQFGRSLVLVHHTGAKSGLERVSPVMALRDGDDTWLIAASKAGAPENPAWYHNLRANPEAEIETPDGVVLVRAEELVGADRDAAWARFTAVSTGFAEYEAKTTRTIPVLALKRRSEAASSA</sequence>
<dbReference type="GO" id="GO:0005886">
    <property type="term" value="C:plasma membrane"/>
    <property type="evidence" value="ECO:0007669"/>
    <property type="project" value="TreeGrafter"/>
</dbReference>
<dbReference type="GO" id="GO:0016491">
    <property type="term" value="F:oxidoreductase activity"/>
    <property type="evidence" value="ECO:0007669"/>
    <property type="project" value="InterPro"/>
</dbReference>
<gene>
    <name evidence="3" type="ORF">IPF40_06370</name>
</gene>